<dbReference type="Proteomes" id="UP001642260">
    <property type="component" value="Unassembled WGS sequence"/>
</dbReference>
<keyword evidence="6" id="KW-0804">Transcription</keyword>
<feature type="region of interest" description="Disordered" evidence="9">
    <location>
        <begin position="465"/>
        <end position="484"/>
    </location>
</feature>
<keyword evidence="13" id="KW-1185">Reference proteome</keyword>
<dbReference type="InterPro" id="IPR046347">
    <property type="entry name" value="bZIP_sf"/>
</dbReference>
<keyword evidence="10" id="KW-1133">Transmembrane helix</keyword>
<evidence type="ECO:0000313" key="12">
    <source>
        <dbReference type="EMBL" id="CAH8363387.1"/>
    </source>
</evidence>
<feature type="transmembrane region" description="Helical" evidence="10">
    <location>
        <begin position="247"/>
        <end position="269"/>
    </location>
</feature>
<evidence type="ECO:0000256" key="6">
    <source>
        <dbReference type="ARBA" id="ARBA00023163"/>
    </source>
</evidence>
<dbReference type="SMART" id="SM00338">
    <property type="entry name" value="BRLZ"/>
    <property type="match status" value="1"/>
</dbReference>
<reference evidence="12 13" key="1">
    <citation type="submission" date="2022-03" db="EMBL/GenBank/DDBJ databases">
        <authorList>
            <person name="Macdonald S."/>
            <person name="Ahmed S."/>
            <person name="Newling K."/>
        </authorList>
    </citation>
    <scope>NUCLEOTIDE SEQUENCE [LARGE SCALE GENOMIC DNA]</scope>
</reference>
<comment type="similarity">
    <text evidence="3">Belongs to the bZIP family.</text>
</comment>
<comment type="subcellular location">
    <subcellularLocation>
        <location evidence="2">Endoplasmic reticulum membrane</location>
        <topology evidence="2">Single-pass membrane protein</topology>
    </subcellularLocation>
    <subcellularLocation>
        <location evidence="1">Nucleus</location>
    </subcellularLocation>
</comment>
<keyword evidence="8" id="KW-0175">Coiled coil</keyword>
<evidence type="ECO:0000313" key="13">
    <source>
        <dbReference type="Proteomes" id="UP001642260"/>
    </source>
</evidence>
<keyword evidence="10" id="KW-0472">Membrane</keyword>
<evidence type="ECO:0000256" key="10">
    <source>
        <dbReference type="SAM" id="Phobius"/>
    </source>
</evidence>
<feature type="region of interest" description="Disordered" evidence="9">
    <location>
        <begin position="353"/>
        <end position="406"/>
    </location>
</feature>
<dbReference type="GO" id="GO:0005634">
    <property type="term" value="C:nucleus"/>
    <property type="evidence" value="ECO:0007669"/>
    <property type="project" value="UniProtKB-SubCell"/>
</dbReference>
<evidence type="ECO:0000256" key="2">
    <source>
        <dbReference type="ARBA" id="ARBA00004389"/>
    </source>
</evidence>
<dbReference type="CDD" id="cd14704">
    <property type="entry name" value="bZIP_HY5-like"/>
    <property type="match status" value="1"/>
</dbReference>
<keyword evidence="10" id="KW-0812">Transmembrane</keyword>
<name>A0ABC8KWS6_ERUVS</name>
<dbReference type="Pfam" id="PF00170">
    <property type="entry name" value="bZIP_1"/>
    <property type="match status" value="1"/>
</dbReference>
<comment type="caution">
    <text evidence="12">The sequence shown here is derived from an EMBL/GenBank/DDBJ whole genome shotgun (WGS) entry which is preliminary data.</text>
</comment>
<evidence type="ECO:0000256" key="5">
    <source>
        <dbReference type="ARBA" id="ARBA00023125"/>
    </source>
</evidence>
<dbReference type="AlphaFoldDB" id="A0ABC8KWS6"/>
<evidence type="ECO:0000256" key="7">
    <source>
        <dbReference type="ARBA" id="ARBA00023242"/>
    </source>
</evidence>
<evidence type="ECO:0000259" key="11">
    <source>
        <dbReference type="PROSITE" id="PS50217"/>
    </source>
</evidence>
<feature type="coiled-coil region" evidence="8">
    <location>
        <begin position="140"/>
        <end position="167"/>
    </location>
</feature>
<dbReference type="InterPro" id="IPR004827">
    <property type="entry name" value="bZIP"/>
</dbReference>
<evidence type="ECO:0000256" key="4">
    <source>
        <dbReference type="ARBA" id="ARBA00023015"/>
    </source>
</evidence>
<proteinExistence type="inferred from homology"/>
<evidence type="ECO:0000256" key="8">
    <source>
        <dbReference type="SAM" id="Coils"/>
    </source>
</evidence>
<protein>
    <recommendedName>
        <fullName evidence="11">BZIP domain-containing protein</fullName>
    </recommendedName>
</protein>
<keyword evidence="4" id="KW-0805">Transcription regulation</keyword>
<organism evidence="12 13">
    <name type="scientific">Eruca vesicaria subsp. sativa</name>
    <name type="common">Garden rocket</name>
    <name type="synonym">Eruca sativa</name>
    <dbReference type="NCBI Taxonomy" id="29727"/>
    <lineage>
        <taxon>Eukaryota</taxon>
        <taxon>Viridiplantae</taxon>
        <taxon>Streptophyta</taxon>
        <taxon>Embryophyta</taxon>
        <taxon>Tracheophyta</taxon>
        <taxon>Spermatophyta</taxon>
        <taxon>Magnoliopsida</taxon>
        <taxon>eudicotyledons</taxon>
        <taxon>Gunneridae</taxon>
        <taxon>Pentapetalae</taxon>
        <taxon>rosids</taxon>
        <taxon>malvids</taxon>
        <taxon>Brassicales</taxon>
        <taxon>Brassicaceae</taxon>
        <taxon>Brassiceae</taxon>
        <taxon>Eruca</taxon>
    </lineage>
</organism>
<dbReference type="GO" id="GO:0005789">
    <property type="term" value="C:endoplasmic reticulum membrane"/>
    <property type="evidence" value="ECO:0007669"/>
    <property type="project" value="UniProtKB-SubCell"/>
</dbReference>
<feature type="domain" description="BZIP" evidence="11">
    <location>
        <begin position="122"/>
        <end position="179"/>
    </location>
</feature>
<dbReference type="PROSITE" id="PS50217">
    <property type="entry name" value="BZIP"/>
    <property type="match status" value="1"/>
</dbReference>
<gene>
    <name evidence="12" type="ORF">ERUC_LOCUS29143</name>
</gene>
<feature type="region of interest" description="Disordered" evidence="9">
    <location>
        <begin position="439"/>
        <end position="459"/>
    </location>
</feature>
<feature type="compositionally biased region" description="Polar residues" evidence="9">
    <location>
        <begin position="473"/>
        <end position="484"/>
    </location>
</feature>
<keyword evidence="5" id="KW-0238">DNA-binding</keyword>
<dbReference type="GO" id="GO:0003677">
    <property type="term" value="F:DNA binding"/>
    <property type="evidence" value="ECO:0007669"/>
    <property type="project" value="UniProtKB-KW"/>
</dbReference>
<sequence length="548" mass="60417">MADNSSFDQALLGSSIDVDFELTFDDLYFPSENESFFIPVDATNLEVSGDCSATATVVDVSEATIASSSELEKVVVDRNLKVEEEATTYKTKRKREEDTSLNNKYRRSNEDGAAASCDEEGYEKRNARLVRNRESAHLSRQRKKHYVEELEEKVKNLQSVITDLNSKVDYFMSENVTLRHKVGPGKGMCWPPSGIYPMPYPWMQIPPYMVKPQGCHQVVPMLPIPRLKPQQSFAAKVKNSEAKTKKVASVSVLGLLFCLFLLGALAPIVNVSFKEWEERDLLDSSVNSSCRSQCGRGSDQGVGRSVSATVNSVPLGNSSELIVASLFVPRNKKLVKLDGNLIIHSLSASEKDMASETKPALRSSDSTRTRDMPKQLKTEKREALSSSGSDDSKDQRNSTTANGEMQQWFREGVAGPMFSSGMCTEVFQFDVSSNSGAIIPATQHPKNTTNKHKGNNNRRILRGGFPVSDLTKDQNSSNKDNFGTTKPFPSMVVSILTDPREEGSDGDMAGGRKSLSHVFIVVLVDGVKYVTYSCVLPPPEEVPHLVTT</sequence>
<feature type="region of interest" description="Disordered" evidence="9">
    <location>
        <begin position="90"/>
        <end position="122"/>
    </location>
</feature>
<evidence type="ECO:0000256" key="9">
    <source>
        <dbReference type="SAM" id="MobiDB-lite"/>
    </source>
</evidence>
<dbReference type="Gene3D" id="1.20.5.170">
    <property type="match status" value="1"/>
</dbReference>
<dbReference type="EMBL" id="CAKOAT010358487">
    <property type="protein sequence ID" value="CAH8363387.1"/>
    <property type="molecule type" value="Genomic_DNA"/>
</dbReference>
<evidence type="ECO:0000256" key="3">
    <source>
        <dbReference type="ARBA" id="ARBA00007163"/>
    </source>
</evidence>
<dbReference type="PANTHER" id="PTHR47416:SF11">
    <property type="entry name" value="BZIP DOMAIN-CONTAINING PROTEIN"/>
    <property type="match status" value="1"/>
</dbReference>
<dbReference type="SUPFAM" id="SSF57959">
    <property type="entry name" value="Leucine zipper domain"/>
    <property type="match status" value="1"/>
</dbReference>
<accession>A0ABC8KWS6</accession>
<keyword evidence="7" id="KW-0539">Nucleus</keyword>
<feature type="compositionally biased region" description="Basic residues" evidence="9">
    <location>
        <begin position="449"/>
        <end position="459"/>
    </location>
</feature>
<feature type="compositionally biased region" description="Basic and acidic residues" evidence="9">
    <location>
        <begin position="365"/>
        <end position="383"/>
    </location>
</feature>
<evidence type="ECO:0000256" key="1">
    <source>
        <dbReference type="ARBA" id="ARBA00004123"/>
    </source>
</evidence>
<dbReference type="PANTHER" id="PTHR47416">
    <property type="entry name" value="BASIC-LEUCINE ZIPPER TRANSCRIPTION FACTOR F-RELATED"/>
    <property type="match status" value="1"/>
</dbReference>